<dbReference type="Proteomes" id="UP001497700">
    <property type="component" value="Unassembled WGS sequence"/>
</dbReference>
<organism evidence="1 2">
    <name type="scientific">Hypoxylon rubiginosum</name>
    <dbReference type="NCBI Taxonomy" id="110542"/>
    <lineage>
        <taxon>Eukaryota</taxon>
        <taxon>Fungi</taxon>
        <taxon>Dikarya</taxon>
        <taxon>Ascomycota</taxon>
        <taxon>Pezizomycotina</taxon>
        <taxon>Sordariomycetes</taxon>
        <taxon>Xylariomycetidae</taxon>
        <taxon>Xylariales</taxon>
        <taxon>Hypoxylaceae</taxon>
        <taxon>Hypoxylon</taxon>
    </lineage>
</organism>
<evidence type="ECO:0000313" key="2">
    <source>
        <dbReference type="Proteomes" id="UP001497700"/>
    </source>
</evidence>
<evidence type="ECO:0000313" key="1">
    <source>
        <dbReference type="EMBL" id="KAI4862653.1"/>
    </source>
</evidence>
<keyword evidence="2" id="KW-1185">Reference proteome</keyword>
<name>A0ACB9YTX8_9PEZI</name>
<reference evidence="1 2" key="1">
    <citation type="journal article" date="2022" name="New Phytol.">
        <title>Ecological generalism drives hyperdiversity of secondary metabolite gene clusters in xylarialean endophytes.</title>
        <authorList>
            <person name="Franco M.E.E."/>
            <person name="Wisecaver J.H."/>
            <person name="Arnold A.E."/>
            <person name="Ju Y.M."/>
            <person name="Slot J.C."/>
            <person name="Ahrendt S."/>
            <person name="Moore L.P."/>
            <person name="Eastman K.E."/>
            <person name="Scott K."/>
            <person name="Konkel Z."/>
            <person name="Mondo S.J."/>
            <person name="Kuo A."/>
            <person name="Hayes R.D."/>
            <person name="Haridas S."/>
            <person name="Andreopoulos B."/>
            <person name="Riley R."/>
            <person name="LaButti K."/>
            <person name="Pangilinan J."/>
            <person name="Lipzen A."/>
            <person name="Amirebrahimi M."/>
            <person name="Yan J."/>
            <person name="Adam C."/>
            <person name="Keymanesh K."/>
            <person name="Ng V."/>
            <person name="Louie K."/>
            <person name="Northen T."/>
            <person name="Drula E."/>
            <person name="Henrissat B."/>
            <person name="Hsieh H.M."/>
            <person name="Youens-Clark K."/>
            <person name="Lutzoni F."/>
            <person name="Miadlikowska J."/>
            <person name="Eastwood D.C."/>
            <person name="Hamelin R.C."/>
            <person name="Grigoriev I.V."/>
            <person name="U'Ren J.M."/>
        </authorList>
    </citation>
    <scope>NUCLEOTIDE SEQUENCE [LARGE SCALE GENOMIC DNA]</scope>
    <source>
        <strain evidence="1 2">CBS 119005</strain>
    </source>
</reference>
<dbReference type="EMBL" id="MU393521">
    <property type="protein sequence ID" value="KAI4862653.1"/>
    <property type="molecule type" value="Genomic_DNA"/>
</dbReference>
<gene>
    <name evidence="1" type="ORF">F4820DRAFT_15591</name>
</gene>
<proteinExistence type="predicted"/>
<sequence>MATRAPACQQFLTFDSLPHPLMVSSPHPLMVSSSPPPSRFAFFSLFCNFGPQPRTLTSTSTQVLALPENSSVPILVLSYSIKLRGSRHQSLLMKGSRPIMWRTPESGPFQLNGSMVRGGRKVGCGRAVVQSWQRGYQKATLYFRLHLLRIAAWHSLRRFRLLHPIGQVSSIFHLKAAFIMPSYICRWCRCCDVVSQAPDLER</sequence>
<protein>
    <submittedName>
        <fullName evidence="1">Uncharacterized protein</fullName>
    </submittedName>
</protein>
<comment type="caution">
    <text evidence="1">The sequence shown here is derived from an EMBL/GenBank/DDBJ whole genome shotgun (WGS) entry which is preliminary data.</text>
</comment>
<accession>A0ACB9YTX8</accession>